<organism evidence="7 8">
    <name type="scientific">Ancylobacter polymorphus</name>
    <dbReference type="NCBI Taxonomy" id="223390"/>
    <lineage>
        <taxon>Bacteria</taxon>
        <taxon>Pseudomonadati</taxon>
        <taxon>Pseudomonadota</taxon>
        <taxon>Alphaproteobacteria</taxon>
        <taxon>Hyphomicrobiales</taxon>
        <taxon>Xanthobacteraceae</taxon>
        <taxon>Ancylobacter</taxon>
    </lineage>
</organism>
<dbReference type="InterPro" id="IPR016156">
    <property type="entry name" value="FAD/NAD-linked_Rdtase_dimer_sf"/>
</dbReference>
<evidence type="ECO:0000256" key="3">
    <source>
        <dbReference type="ARBA" id="ARBA00022630"/>
    </source>
</evidence>
<evidence type="ECO:0000313" key="7">
    <source>
        <dbReference type="EMBL" id="MDQ0304732.1"/>
    </source>
</evidence>
<evidence type="ECO:0000259" key="5">
    <source>
        <dbReference type="Pfam" id="PF07992"/>
    </source>
</evidence>
<dbReference type="PANTHER" id="PTHR43429:SF3">
    <property type="entry name" value="NITRITE REDUCTASE [NAD(P)H]"/>
    <property type="match status" value="1"/>
</dbReference>
<name>A0ABU0BI51_9HYPH</name>
<dbReference type="Pfam" id="PF18267">
    <property type="entry name" value="Rubredoxin_C"/>
    <property type="match status" value="1"/>
</dbReference>
<gene>
    <name evidence="7" type="ORF">J2S75_003777</name>
</gene>
<evidence type="ECO:0000256" key="4">
    <source>
        <dbReference type="ARBA" id="ARBA00022827"/>
    </source>
</evidence>
<keyword evidence="3" id="KW-0285">Flavoprotein</keyword>
<dbReference type="PRINTS" id="PR00368">
    <property type="entry name" value="FADPNR"/>
</dbReference>
<comment type="cofactor">
    <cofactor evidence="1">
        <name>FAD</name>
        <dbReference type="ChEBI" id="CHEBI:57692"/>
    </cofactor>
</comment>
<protein>
    <submittedName>
        <fullName evidence="7">NAD(P)H-nitrite reductase large subunit</fullName>
    </submittedName>
</protein>
<feature type="domain" description="FAD/NAD(P)-binding" evidence="5">
    <location>
        <begin position="8"/>
        <end position="286"/>
    </location>
</feature>
<dbReference type="PANTHER" id="PTHR43429">
    <property type="entry name" value="PYRIDINE NUCLEOTIDE-DISULFIDE OXIDOREDUCTASE DOMAIN-CONTAINING"/>
    <property type="match status" value="1"/>
</dbReference>
<proteinExistence type="inferred from homology"/>
<evidence type="ECO:0000313" key="8">
    <source>
        <dbReference type="Proteomes" id="UP001224682"/>
    </source>
</evidence>
<keyword evidence="8" id="KW-1185">Reference proteome</keyword>
<dbReference type="EMBL" id="JAUSUI010000009">
    <property type="protein sequence ID" value="MDQ0304732.1"/>
    <property type="molecule type" value="Genomic_DNA"/>
</dbReference>
<dbReference type="InterPro" id="IPR050260">
    <property type="entry name" value="FAD-bd_OxRdtase"/>
</dbReference>
<dbReference type="Proteomes" id="UP001224682">
    <property type="component" value="Unassembled WGS sequence"/>
</dbReference>
<dbReference type="Pfam" id="PF07992">
    <property type="entry name" value="Pyr_redox_2"/>
    <property type="match status" value="1"/>
</dbReference>
<feature type="domain" description="NADH-rubredoxin oxidoreductase C-terminal" evidence="6">
    <location>
        <begin position="319"/>
        <end position="386"/>
    </location>
</feature>
<dbReference type="Gene3D" id="3.30.390.30">
    <property type="match status" value="1"/>
</dbReference>
<dbReference type="SUPFAM" id="SSF51905">
    <property type="entry name" value="FAD/NAD(P)-binding domain"/>
    <property type="match status" value="2"/>
</dbReference>
<comment type="similarity">
    <text evidence="2">Belongs to the FAD-dependent oxidoreductase family.</text>
</comment>
<evidence type="ECO:0000256" key="2">
    <source>
        <dbReference type="ARBA" id="ARBA00006442"/>
    </source>
</evidence>
<sequence>MHAAAPERLLIIGHGMASTRLVEELVERVPGRFKITLLGAEPRPAYNRILLSPVLAGERAPDDILIHPADWYARHGVALHCGIPATAIDAGARRVATSDGRSFDYDRLVIATGSSPLMPALPGAGLPGVVSFRDVEDVAAMLDRAGEGRHAVVIGGGLLGLEAAHGLAQRGMAVTVLHLMPHLMERQLDAEAAGLLRGALESRGLSICTGMTAQEILGTDHVSGVRLADGRCLMADLVVLAIGVRPRVDLARSAGLAVARGIVVDDALRTSAPGIYALGECAEHCGTCHGLVAPLYEMARSLAAHLSGSEALYCPSPTATRLKVSGIDVFSAGDFTEGPEVEDIVLRDFRLGHYARLTVRGDRLVGAVLYGNTGDAPFFADLIQSGRSICAMRDTLIFGPALCAAA</sequence>
<keyword evidence="4" id="KW-0274">FAD</keyword>
<reference evidence="7 8" key="1">
    <citation type="submission" date="2023-07" db="EMBL/GenBank/DDBJ databases">
        <title>Genomic Encyclopedia of Type Strains, Phase IV (KMG-IV): sequencing the most valuable type-strain genomes for metagenomic binning, comparative biology and taxonomic classification.</title>
        <authorList>
            <person name="Goeker M."/>
        </authorList>
    </citation>
    <scope>NUCLEOTIDE SEQUENCE [LARGE SCALE GENOMIC DNA]</scope>
    <source>
        <strain evidence="7 8">DSM 2457</strain>
    </source>
</reference>
<dbReference type="PRINTS" id="PR00411">
    <property type="entry name" value="PNDRDTASEI"/>
</dbReference>
<comment type="caution">
    <text evidence="7">The sequence shown here is derived from an EMBL/GenBank/DDBJ whole genome shotgun (WGS) entry which is preliminary data.</text>
</comment>
<dbReference type="RefSeq" id="WP_307022159.1">
    <property type="nucleotide sequence ID" value="NZ_JAUSUI010000009.1"/>
</dbReference>
<dbReference type="InterPro" id="IPR023753">
    <property type="entry name" value="FAD/NAD-binding_dom"/>
</dbReference>
<evidence type="ECO:0000259" key="6">
    <source>
        <dbReference type="Pfam" id="PF18267"/>
    </source>
</evidence>
<accession>A0ABU0BI51</accession>
<dbReference type="InterPro" id="IPR036188">
    <property type="entry name" value="FAD/NAD-bd_sf"/>
</dbReference>
<dbReference type="InterPro" id="IPR041575">
    <property type="entry name" value="Rubredoxin_C"/>
</dbReference>
<dbReference type="Gene3D" id="3.50.50.60">
    <property type="entry name" value="FAD/NAD(P)-binding domain"/>
    <property type="match status" value="2"/>
</dbReference>
<evidence type="ECO:0000256" key="1">
    <source>
        <dbReference type="ARBA" id="ARBA00001974"/>
    </source>
</evidence>